<dbReference type="Proteomes" id="UP000027222">
    <property type="component" value="Unassembled WGS sequence"/>
</dbReference>
<dbReference type="HOGENOM" id="CLU_040061_0_0_1"/>
<evidence type="ECO:0000313" key="2">
    <source>
        <dbReference type="EMBL" id="KDR83104.1"/>
    </source>
</evidence>
<dbReference type="SUPFAM" id="SSF54695">
    <property type="entry name" value="POZ domain"/>
    <property type="match status" value="1"/>
</dbReference>
<accession>A0A067TT67</accession>
<sequence length="360" mass="40454">MSSRCHDAKYYFHDGNITILVSDTLFKVHRQFLARDASAFENMFSLNLDRARQATSSGSMPFQQDGNNDENPIRMEGDTPDEFRALLWSLYALPHEIAGATSFHGDPVKLSNVARMSHKYHFASTETWALVALLVVIDLQSRAPVPLSTDVLVKATEAAVLCENTPLLDALRVRWRKLIENLQDLGTAISVTERLGLKDLCGLAYYMAVSHKGRESWISELGLNREQRIRLLSGHHNLSQQCDSLPTDPPDILHHDDCDDPDICDEDWGVLWMAMLAYGQPCFLGMPMESQPQLVNKIDILGRLDRAIGILTALLEGTFPEISIYDFANHEDCWKPALVATQSLHERVQGDLMAFFEDGI</sequence>
<feature type="domain" description="BTB" evidence="1">
    <location>
        <begin position="15"/>
        <end position="99"/>
    </location>
</feature>
<reference evidence="3" key="1">
    <citation type="journal article" date="2014" name="Proc. Natl. Acad. Sci. U.S.A.">
        <title>Extensive sampling of basidiomycete genomes demonstrates inadequacy of the white-rot/brown-rot paradigm for wood decay fungi.</title>
        <authorList>
            <person name="Riley R."/>
            <person name="Salamov A.A."/>
            <person name="Brown D.W."/>
            <person name="Nagy L.G."/>
            <person name="Floudas D."/>
            <person name="Held B.W."/>
            <person name="Levasseur A."/>
            <person name="Lombard V."/>
            <person name="Morin E."/>
            <person name="Otillar R."/>
            <person name="Lindquist E.A."/>
            <person name="Sun H."/>
            <person name="LaButti K.M."/>
            <person name="Schmutz J."/>
            <person name="Jabbour D."/>
            <person name="Luo H."/>
            <person name="Baker S.E."/>
            <person name="Pisabarro A.G."/>
            <person name="Walton J.D."/>
            <person name="Blanchette R.A."/>
            <person name="Henrissat B."/>
            <person name="Martin F."/>
            <person name="Cullen D."/>
            <person name="Hibbett D.S."/>
            <person name="Grigoriev I.V."/>
        </authorList>
    </citation>
    <scope>NUCLEOTIDE SEQUENCE [LARGE SCALE GENOMIC DNA]</scope>
    <source>
        <strain evidence="3">CBS 339.88</strain>
    </source>
</reference>
<organism evidence="2 3">
    <name type="scientific">Galerina marginata (strain CBS 339.88)</name>
    <dbReference type="NCBI Taxonomy" id="685588"/>
    <lineage>
        <taxon>Eukaryota</taxon>
        <taxon>Fungi</taxon>
        <taxon>Dikarya</taxon>
        <taxon>Basidiomycota</taxon>
        <taxon>Agaricomycotina</taxon>
        <taxon>Agaricomycetes</taxon>
        <taxon>Agaricomycetidae</taxon>
        <taxon>Agaricales</taxon>
        <taxon>Agaricineae</taxon>
        <taxon>Strophariaceae</taxon>
        <taxon>Galerina</taxon>
    </lineage>
</organism>
<evidence type="ECO:0000313" key="3">
    <source>
        <dbReference type="Proteomes" id="UP000027222"/>
    </source>
</evidence>
<dbReference type="EMBL" id="KL142369">
    <property type="protein sequence ID" value="KDR83104.1"/>
    <property type="molecule type" value="Genomic_DNA"/>
</dbReference>
<proteinExistence type="predicted"/>
<dbReference type="AlphaFoldDB" id="A0A067TT67"/>
<dbReference type="InterPro" id="IPR011333">
    <property type="entry name" value="SKP1/BTB/POZ_sf"/>
</dbReference>
<dbReference type="OrthoDB" id="3238373at2759"/>
<protein>
    <recommendedName>
        <fullName evidence="1">BTB domain-containing protein</fullName>
    </recommendedName>
</protein>
<keyword evidence="3" id="KW-1185">Reference proteome</keyword>
<evidence type="ECO:0000259" key="1">
    <source>
        <dbReference type="PROSITE" id="PS50097"/>
    </source>
</evidence>
<dbReference type="Gene3D" id="3.30.710.10">
    <property type="entry name" value="Potassium Channel Kv1.1, Chain A"/>
    <property type="match status" value="1"/>
</dbReference>
<dbReference type="InterPro" id="IPR000210">
    <property type="entry name" value="BTB/POZ_dom"/>
</dbReference>
<name>A0A067TT67_GALM3</name>
<gene>
    <name evidence="2" type="ORF">GALMADRAFT_88948</name>
</gene>
<dbReference type="PROSITE" id="PS50097">
    <property type="entry name" value="BTB"/>
    <property type="match status" value="1"/>
</dbReference>